<reference evidence="1" key="1">
    <citation type="journal article" date="2020" name="Nature">
        <title>Giant virus diversity and host interactions through global metagenomics.</title>
        <authorList>
            <person name="Schulz F."/>
            <person name="Roux S."/>
            <person name="Paez-Espino D."/>
            <person name="Jungbluth S."/>
            <person name="Walsh D.A."/>
            <person name="Denef V.J."/>
            <person name="McMahon K.D."/>
            <person name="Konstantinidis K.T."/>
            <person name="Eloe-Fadrosh E.A."/>
            <person name="Kyrpides N.C."/>
            <person name="Woyke T."/>
        </authorList>
    </citation>
    <scope>NUCLEOTIDE SEQUENCE</scope>
    <source>
        <strain evidence="1">GVMAG-M-3300027708-20</strain>
    </source>
</reference>
<organism evidence="1">
    <name type="scientific">viral metagenome</name>
    <dbReference type="NCBI Taxonomy" id="1070528"/>
    <lineage>
        <taxon>unclassified sequences</taxon>
        <taxon>metagenomes</taxon>
        <taxon>organismal metagenomes</taxon>
    </lineage>
</organism>
<proteinExistence type="predicted"/>
<dbReference type="AlphaFoldDB" id="A0A6C0JGD7"/>
<dbReference type="EMBL" id="MN740389">
    <property type="protein sequence ID" value="QHU03991.1"/>
    <property type="molecule type" value="Genomic_DNA"/>
</dbReference>
<accession>A0A6C0JGD7</accession>
<protein>
    <submittedName>
        <fullName evidence="1">Uncharacterized protein</fullName>
    </submittedName>
</protein>
<evidence type="ECO:0000313" key="1">
    <source>
        <dbReference type="EMBL" id="QHU03991.1"/>
    </source>
</evidence>
<sequence length="31" mass="3379">MYPSPILEFVGKLLVPLNEPLITTDVPADPV</sequence>
<name>A0A6C0JGD7_9ZZZZ</name>